<protein>
    <submittedName>
        <fullName evidence="2">Transcriptional regulators, marR/emrR family</fullName>
    </submittedName>
</protein>
<feature type="domain" description="Winged helix DNA-binding" evidence="1">
    <location>
        <begin position="22"/>
        <end position="98"/>
    </location>
</feature>
<dbReference type="RefSeq" id="WP_094763959.1">
    <property type="nucleotide sequence ID" value="NZ_FUKQ01000014.1"/>
</dbReference>
<dbReference type="STRING" id="1255658.FM114_04320"/>
<dbReference type="CDD" id="cd00090">
    <property type="entry name" value="HTH_ARSR"/>
    <property type="match status" value="1"/>
</dbReference>
<evidence type="ECO:0000313" key="2">
    <source>
        <dbReference type="EMBL" id="SJN24518.1"/>
    </source>
</evidence>
<dbReference type="InterPro" id="IPR036388">
    <property type="entry name" value="WH-like_DNA-bd_sf"/>
</dbReference>
<dbReference type="PANTHER" id="PTHR37318">
    <property type="entry name" value="BSL7504 PROTEIN"/>
    <property type="match status" value="1"/>
</dbReference>
<evidence type="ECO:0000259" key="1">
    <source>
        <dbReference type="Pfam" id="PF13601"/>
    </source>
</evidence>
<sequence length="104" mass="11525">MSSDEVSTPDFAVDRLVHEPARLGILSVLEGQKEADFQFLQTVLGLTKGNLSSHLSKLEAAGLIRVTKVFQGKLPRTMQEITPAGRAALERHWEQMDAIRNLGR</sequence>
<dbReference type="Proteomes" id="UP000188342">
    <property type="component" value="Unassembled WGS sequence"/>
</dbReference>
<evidence type="ECO:0000313" key="3">
    <source>
        <dbReference type="Proteomes" id="UP000188342"/>
    </source>
</evidence>
<dbReference type="EMBL" id="FUKQ01000014">
    <property type="protein sequence ID" value="SJN24518.1"/>
    <property type="molecule type" value="Genomic_DNA"/>
</dbReference>
<dbReference type="PANTHER" id="PTHR37318:SF1">
    <property type="entry name" value="BSL7504 PROTEIN"/>
    <property type="match status" value="1"/>
</dbReference>
<keyword evidence="3" id="KW-1185">Reference proteome</keyword>
<dbReference type="InterPro" id="IPR036390">
    <property type="entry name" value="WH_DNA-bd_sf"/>
</dbReference>
<dbReference type="InterPro" id="IPR027395">
    <property type="entry name" value="WH_DNA-bd_dom"/>
</dbReference>
<dbReference type="AlphaFoldDB" id="A0A1R4IXU3"/>
<dbReference type="Pfam" id="PF13601">
    <property type="entry name" value="HTH_34"/>
    <property type="match status" value="1"/>
</dbReference>
<dbReference type="SUPFAM" id="SSF46785">
    <property type="entry name" value="Winged helix' DNA-binding domain"/>
    <property type="match status" value="1"/>
</dbReference>
<reference evidence="2 3" key="1">
    <citation type="submission" date="2017-02" db="EMBL/GenBank/DDBJ databases">
        <authorList>
            <person name="Peterson S.W."/>
        </authorList>
    </citation>
    <scope>NUCLEOTIDE SEQUENCE [LARGE SCALE GENOMIC DNA]</scope>
    <source>
        <strain evidence="2 3">LSP_Lj1</strain>
    </source>
</reference>
<name>A0A1R4IXU3_9ACTN</name>
<dbReference type="OrthoDB" id="4952043at2"/>
<proteinExistence type="predicted"/>
<dbReference type="Gene3D" id="1.10.10.10">
    <property type="entry name" value="Winged helix-like DNA-binding domain superfamily/Winged helix DNA-binding domain"/>
    <property type="match status" value="1"/>
</dbReference>
<accession>A0A1R4IXU3</accession>
<organism evidence="2 3">
    <name type="scientific">Luteococcus japonicus LSP_Lj1</name>
    <dbReference type="NCBI Taxonomy" id="1255658"/>
    <lineage>
        <taxon>Bacteria</taxon>
        <taxon>Bacillati</taxon>
        <taxon>Actinomycetota</taxon>
        <taxon>Actinomycetes</taxon>
        <taxon>Propionibacteriales</taxon>
        <taxon>Propionibacteriaceae</taxon>
        <taxon>Luteococcus</taxon>
    </lineage>
</organism>
<gene>
    <name evidence="2" type="ORF">FM114_04320</name>
</gene>
<dbReference type="InterPro" id="IPR011991">
    <property type="entry name" value="ArsR-like_HTH"/>
</dbReference>